<dbReference type="InterPro" id="IPR036291">
    <property type="entry name" value="NAD(P)-bd_dom_sf"/>
</dbReference>
<proteinExistence type="predicted"/>
<dbReference type="SMART" id="SM00829">
    <property type="entry name" value="PKS_ER"/>
    <property type="match status" value="1"/>
</dbReference>
<dbReference type="Gene3D" id="3.40.50.720">
    <property type="entry name" value="NAD(P)-binding Rossmann-like Domain"/>
    <property type="match status" value="1"/>
</dbReference>
<dbReference type="AlphaFoldDB" id="A0A6J7PE21"/>
<evidence type="ECO:0000256" key="2">
    <source>
        <dbReference type="ARBA" id="ARBA00023002"/>
    </source>
</evidence>
<keyword evidence="2" id="KW-0560">Oxidoreductase</keyword>
<keyword evidence="1" id="KW-0521">NADP</keyword>
<protein>
    <submittedName>
        <fullName evidence="4">Unannotated protein</fullName>
    </submittedName>
</protein>
<dbReference type="GO" id="GO:0016651">
    <property type="term" value="F:oxidoreductase activity, acting on NAD(P)H"/>
    <property type="evidence" value="ECO:0007669"/>
    <property type="project" value="TreeGrafter"/>
</dbReference>
<dbReference type="InterPro" id="IPR020843">
    <property type="entry name" value="ER"/>
</dbReference>
<accession>A0A6J7PE21</accession>
<gene>
    <name evidence="4" type="ORF">UFOPK4057_00402</name>
</gene>
<dbReference type="SUPFAM" id="SSF50129">
    <property type="entry name" value="GroES-like"/>
    <property type="match status" value="1"/>
</dbReference>
<feature type="domain" description="Enoyl reductase (ER)" evidence="3">
    <location>
        <begin position="10"/>
        <end position="320"/>
    </location>
</feature>
<dbReference type="Gene3D" id="3.90.180.10">
    <property type="entry name" value="Medium-chain alcohol dehydrogenases, catalytic domain"/>
    <property type="match status" value="1"/>
</dbReference>
<dbReference type="InterPro" id="IPR013154">
    <property type="entry name" value="ADH-like_N"/>
</dbReference>
<dbReference type="SUPFAM" id="SSF51735">
    <property type="entry name" value="NAD(P)-binding Rossmann-fold domains"/>
    <property type="match status" value="1"/>
</dbReference>
<dbReference type="PANTHER" id="PTHR48106">
    <property type="entry name" value="QUINONE OXIDOREDUCTASE PIG3-RELATED"/>
    <property type="match status" value="1"/>
</dbReference>
<dbReference type="InterPro" id="IPR013149">
    <property type="entry name" value="ADH-like_C"/>
</dbReference>
<dbReference type="GO" id="GO:0070402">
    <property type="term" value="F:NADPH binding"/>
    <property type="evidence" value="ECO:0007669"/>
    <property type="project" value="TreeGrafter"/>
</dbReference>
<evidence type="ECO:0000313" key="4">
    <source>
        <dbReference type="EMBL" id="CAB5002755.1"/>
    </source>
</evidence>
<evidence type="ECO:0000256" key="1">
    <source>
        <dbReference type="ARBA" id="ARBA00022857"/>
    </source>
</evidence>
<dbReference type="Pfam" id="PF00107">
    <property type="entry name" value="ADH_zinc_N"/>
    <property type="match status" value="1"/>
</dbReference>
<dbReference type="EMBL" id="CAFBPC010000068">
    <property type="protein sequence ID" value="CAB5002755.1"/>
    <property type="molecule type" value="Genomic_DNA"/>
</dbReference>
<name>A0A6J7PE21_9ZZZZ</name>
<reference evidence="4" key="1">
    <citation type="submission" date="2020-05" db="EMBL/GenBank/DDBJ databases">
        <authorList>
            <person name="Chiriac C."/>
            <person name="Salcher M."/>
            <person name="Ghai R."/>
            <person name="Kavagutti S V."/>
        </authorList>
    </citation>
    <scope>NUCLEOTIDE SEQUENCE</scope>
</reference>
<dbReference type="Pfam" id="PF08240">
    <property type="entry name" value="ADH_N"/>
    <property type="match status" value="1"/>
</dbReference>
<dbReference type="InterPro" id="IPR011032">
    <property type="entry name" value="GroES-like_sf"/>
</dbReference>
<organism evidence="4">
    <name type="scientific">freshwater metagenome</name>
    <dbReference type="NCBI Taxonomy" id="449393"/>
    <lineage>
        <taxon>unclassified sequences</taxon>
        <taxon>metagenomes</taxon>
        <taxon>ecological metagenomes</taxon>
    </lineage>
</organism>
<evidence type="ECO:0000259" key="3">
    <source>
        <dbReference type="SMART" id="SM00829"/>
    </source>
</evidence>
<sequence>MKAAVYYETGAPEVLKYEEVAEPELRPGGLLIDVAAIAIQGGDTLNRTGGIMASKPHIVGYQASGVVREVGEGVTGITKGQHVVATMGFGSHAEVISVPAGSVWAVPNGLSLQEAAGVPIEFGTADDCLFEFGHLRAGETVLIQAGASGVGIAAIQLAKAAGATVLATASSDERLERLKEYGLDHGINYTKVDAAQEVMKYTNNAGVNLVVDSVGGSTLEGSVAMLGYRGRISWVGRAGREERPPEVWPIMQKNASISGVFLGAEMAMNPQRTHPMIDSLLARIAKKELTVVLDKTFPLSDAAGAHAYIESRKAFGRVLLIP</sequence>